<protein>
    <recommendedName>
        <fullName evidence="3">Molybdopterin converting factor, small subunit</fullName>
    </recommendedName>
</protein>
<sequence>MPTVRYFAGAAEAAGCESEARSERRLDDLRVAVVGDHARLGTVLPRCAVLLNGRRVDADAELIEGDVVDILPPFAGG</sequence>
<accession>A0ABP4TFX1</accession>
<keyword evidence="2" id="KW-1185">Reference proteome</keyword>
<evidence type="ECO:0008006" key="3">
    <source>
        <dbReference type="Google" id="ProtNLM"/>
    </source>
</evidence>
<proteinExistence type="predicted"/>
<dbReference type="EMBL" id="BAAAPL010000001">
    <property type="protein sequence ID" value="GAA1687496.1"/>
    <property type="molecule type" value="Genomic_DNA"/>
</dbReference>
<dbReference type="RefSeq" id="WP_344067724.1">
    <property type="nucleotide sequence ID" value="NZ_BAAAPL010000001.1"/>
</dbReference>
<dbReference type="InterPro" id="IPR012675">
    <property type="entry name" value="Beta-grasp_dom_sf"/>
</dbReference>
<dbReference type="Gene3D" id="3.10.20.30">
    <property type="match status" value="1"/>
</dbReference>
<dbReference type="Pfam" id="PF02597">
    <property type="entry name" value="ThiS"/>
    <property type="match status" value="1"/>
</dbReference>
<reference evidence="2" key="1">
    <citation type="journal article" date="2019" name="Int. J. Syst. Evol. Microbiol.">
        <title>The Global Catalogue of Microorganisms (GCM) 10K type strain sequencing project: providing services to taxonomists for standard genome sequencing and annotation.</title>
        <authorList>
            <consortium name="The Broad Institute Genomics Platform"/>
            <consortium name="The Broad Institute Genome Sequencing Center for Infectious Disease"/>
            <person name="Wu L."/>
            <person name="Ma J."/>
        </authorList>
    </citation>
    <scope>NUCLEOTIDE SEQUENCE [LARGE SCALE GENOMIC DNA]</scope>
    <source>
        <strain evidence="2">JCM 15577</strain>
    </source>
</reference>
<gene>
    <name evidence="1" type="ORF">GCM10009808_00650</name>
</gene>
<evidence type="ECO:0000313" key="2">
    <source>
        <dbReference type="Proteomes" id="UP001501690"/>
    </source>
</evidence>
<dbReference type="InterPro" id="IPR003749">
    <property type="entry name" value="ThiS/MoaD-like"/>
</dbReference>
<dbReference type="SUPFAM" id="SSF54285">
    <property type="entry name" value="MoaD/ThiS"/>
    <property type="match status" value="1"/>
</dbReference>
<evidence type="ECO:0000313" key="1">
    <source>
        <dbReference type="EMBL" id="GAA1687496.1"/>
    </source>
</evidence>
<dbReference type="InterPro" id="IPR016155">
    <property type="entry name" value="Mopterin_synth/thiamin_S_b"/>
</dbReference>
<name>A0ABP4TFX1_9MICO</name>
<comment type="caution">
    <text evidence="1">The sequence shown here is derived from an EMBL/GenBank/DDBJ whole genome shotgun (WGS) entry which is preliminary data.</text>
</comment>
<organism evidence="1 2">
    <name type="scientific">Microbacterium sediminicola</name>
    <dbReference type="NCBI Taxonomy" id="415210"/>
    <lineage>
        <taxon>Bacteria</taxon>
        <taxon>Bacillati</taxon>
        <taxon>Actinomycetota</taxon>
        <taxon>Actinomycetes</taxon>
        <taxon>Micrococcales</taxon>
        <taxon>Microbacteriaceae</taxon>
        <taxon>Microbacterium</taxon>
    </lineage>
</organism>
<dbReference type="Proteomes" id="UP001501690">
    <property type="component" value="Unassembled WGS sequence"/>
</dbReference>